<keyword evidence="3 9" id="KW-0032">Aminotransferase</keyword>
<dbReference type="GO" id="GO:0005737">
    <property type="term" value="C:cytoplasm"/>
    <property type="evidence" value="ECO:0007669"/>
    <property type="project" value="UniProtKB-SubCell"/>
</dbReference>
<dbReference type="InterPro" id="IPR015424">
    <property type="entry name" value="PyrdxlP-dep_Trfase"/>
</dbReference>
<dbReference type="HAMAP" id="MF_00834">
    <property type="entry name" value="BioA"/>
    <property type="match status" value="1"/>
</dbReference>
<evidence type="ECO:0000256" key="8">
    <source>
        <dbReference type="ARBA" id="ARBA00048449"/>
    </source>
</evidence>
<dbReference type="CDD" id="cd00610">
    <property type="entry name" value="OAT_like"/>
    <property type="match status" value="1"/>
</dbReference>
<dbReference type="GO" id="GO:0004015">
    <property type="term" value="F:adenosylmethionine-8-amino-7-oxononanoate transaminase activity"/>
    <property type="evidence" value="ECO:0007669"/>
    <property type="project" value="UniProtKB-UniRule"/>
</dbReference>
<evidence type="ECO:0000256" key="4">
    <source>
        <dbReference type="ARBA" id="ARBA00022679"/>
    </source>
</evidence>
<name>A0A5Q2QBP7_9GAMM</name>
<gene>
    <name evidence="9" type="primary">bioA</name>
    <name evidence="10" type="ORF">GH975_09080</name>
</gene>
<feature type="binding site" evidence="9">
    <location>
        <position position="383"/>
    </location>
    <ligand>
        <name>substrate</name>
    </ligand>
</feature>
<feature type="binding site" evidence="9">
    <location>
        <position position="44"/>
    </location>
    <ligand>
        <name>substrate</name>
    </ligand>
</feature>
<dbReference type="NCBIfam" id="TIGR00508">
    <property type="entry name" value="bioA"/>
    <property type="match status" value="1"/>
</dbReference>
<accession>A0A5Q2QBP7</accession>
<dbReference type="FunFam" id="3.40.640.10:FF:000004">
    <property type="entry name" value="Acetylornithine aminotransferase"/>
    <property type="match status" value="1"/>
</dbReference>
<dbReference type="GO" id="GO:0030170">
    <property type="term" value="F:pyridoxal phosphate binding"/>
    <property type="evidence" value="ECO:0007669"/>
    <property type="project" value="UniProtKB-UniRule"/>
</dbReference>
<dbReference type="EMBL" id="CP045871">
    <property type="protein sequence ID" value="QGG80713.1"/>
    <property type="molecule type" value="Genomic_DNA"/>
</dbReference>
<reference evidence="10 11" key="1">
    <citation type="submission" date="2019-11" db="EMBL/GenBank/DDBJ databases">
        <authorList>
            <person name="Khan S.A."/>
            <person name="Jeon C.O."/>
            <person name="Chun B.H."/>
        </authorList>
    </citation>
    <scope>NUCLEOTIDE SEQUENCE [LARGE SCALE GENOMIC DNA]</scope>
    <source>
        <strain evidence="10 11">IMCC 1097</strain>
    </source>
</reference>
<dbReference type="Gene3D" id="3.90.1150.10">
    <property type="entry name" value="Aspartate Aminotransferase, domain 1"/>
    <property type="match status" value="1"/>
</dbReference>
<comment type="cofactor">
    <cofactor evidence="1 9">
        <name>pyridoxal 5'-phosphate</name>
        <dbReference type="ChEBI" id="CHEBI:597326"/>
    </cofactor>
</comment>
<dbReference type="PROSITE" id="PS00600">
    <property type="entry name" value="AA_TRANSFER_CLASS_3"/>
    <property type="match status" value="1"/>
</dbReference>
<proteinExistence type="inferred from homology"/>
<comment type="subunit">
    <text evidence="9">Homodimer.</text>
</comment>
<evidence type="ECO:0000256" key="2">
    <source>
        <dbReference type="ARBA" id="ARBA00005063"/>
    </source>
</evidence>
<feature type="binding site" evidence="9">
    <location>
        <position position="300"/>
    </location>
    <ligand>
        <name>substrate</name>
    </ligand>
</feature>
<evidence type="ECO:0000256" key="5">
    <source>
        <dbReference type="ARBA" id="ARBA00022691"/>
    </source>
</evidence>
<dbReference type="SUPFAM" id="SSF53383">
    <property type="entry name" value="PLP-dependent transferases"/>
    <property type="match status" value="1"/>
</dbReference>
<dbReference type="PANTHER" id="PTHR42684:SF17">
    <property type="entry name" value="ADENOSYLMETHIONINE-8-AMINO-7-OXONONANOATE AMINOTRANSFERASE"/>
    <property type="match status" value="1"/>
</dbReference>
<dbReference type="InterPro" id="IPR005815">
    <property type="entry name" value="BioA"/>
</dbReference>
<comment type="pathway">
    <text evidence="2 9">Cofactor biosynthesis; biotin biosynthesis; 7,8-diaminononanoate from 8-amino-7-oxononanoate (SAM route): step 1/1.</text>
</comment>
<keyword evidence="4 9" id="KW-0808">Transferase</keyword>
<dbReference type="InterPro" id="IPR015422">
    <property type="entry name" value="PyrdxlP-dep_Trfase_small"/>
</dbReference>
<dbReference type="KEGG" id="llp:GH975_09080"/>
<evidence type="ECO:0000256" key="7">
    <source>
        <dbReference type="ARBA" id="ARBA00022898"/>
    </source>
</evidence>
<feature type="binding site" evidence="9">
    <location>
        <begin position="301"/>
        <end position="302"/>
    </location>
    <ligand>
        <name>pyridoxal 5'-phosphate</name>
        <dbReference type="ChEBI" id="CHEBI:597326"/>
    </ligand>
</feature>
<keyword evidence="7 9" id="KW-0663">Pyridoxal phosphate</keyword>
<protein>
    <recommendedName>
        <fullName evidence="9">Adenosylmethionine-8-amino-7-oxononanoate aminotransferase</fullName>
        <ecNumber evidence="9">2.6.1.62</ecNumber>
    </recommendedName>
    <alternativeName>
        <fullName evidence="9">7,8-diamino-pelargonic acid aminotransferase</fullName>
        <shortName evidence="9">DAPA AT</shortName>
        <shortName evidence="9">DAPA aminotransferase</shortName>
    </alternativeName>
    <alternativeName>
        <fullName evidence="9">7,8-diaminononanoate synthase</fullName>
        <shortName evidence="9">DANS</shortName>
    </alternativeName>
    <alternativeName>
        <fullName evidence="9">Diaminopelargonic acid synthase</fullName>
    </alternativeName>
</protein>
<comment type="function">
    <text evidence="9">Catalyzes the transfer of the alpha-amino group from S-adenosyl-L-methionine (SAM) to 7-keto-8-aminopelargonic acid (KAPA) to form 7,8-diaminopelargonic acid (DAPA). It is the only aminotransferase known to utilize SAM as an amino donor.</text>
</comment>
<dbReference type="InterPro" id="IPR049704">
    <property type="entry name" value="Aminotrans_3_PPA_site"/>
</dbReference>
<keyword evidence="5 9" id="KW-0949">S-adenosyl-L-methionine</keyword>
<evidence type="ECO:0000313" key="10">
    <source>
        <dbReference type="EMBL" id="QGG80713.1"/>
    </source>
</evidence>
<dbReference type="InterPro" id="IPR015421">
    <property type="entry name" value="PyrdxlP-dep_Trfase_major"/>
</dbReference>
<dbReference type="Gene3D" id="3.40.640.10">
    <property type="entry name" value="Type I PLP-dependent aspartate aminotransferase-like (Major domain)"/>
    <property type="match status" value="1"/>
</dbReference>
<dbReference type="OrthoDB" id="7052035at2"/>
<comment type="catalytic activity">
    <reaction evidence="8 9">
        <text>(8S)-8-amino-7-oxononanoate + S-adenosyl-L-methionine = S-adenosyl-4-methylsulfanyl-2-oxobutanoate + (7R,8S)-7,8-diammoniononanoate</text>
        <dbReference type="Rhea" id="RHEA:16861"/>
        <dbReference type="ChEBI" id="CHEBI:16490"/>
        <dbReference type="ChEBI" id="CHEBI:59789"/>
        <dbReference type="ChEBI" id="CHEBI:149468"/>
        <dbReference type="ChEBI" id="CHEBI:149469"/>
        <dbReference type="EC" id="2.6.1.62"/>
    </reaction>
</comment>
<feature type="binding site" evidence="9">
    <location>
        <position position="136"/>
    </location>
    <ligand>
        <name>substrate</name>
    </ligand>
</feature>
<dbReference type="NCBIfam" id="NF004624">
    <property type="entry name" value="PRK05964.1"/>
    <property type="match status" value="1"/>
</dbReference>
<evidence type="ECO:0000256" key="9">
    <source>
        <dbReference type="HAMAP-Rule" id="MF_00834"/>
    </source>
</evidence>
<comment type="subcellular location">
    <subcellularLocation>
        <location evidence="9">Cytoplasm</location>
    </subcellularLocation>
</comment>
<keyword evidence="11" id="KW-1185">Reference proteome</keyword>
<feature type="binding site" evidence="9">
    <location>
        <position position="237"/>
    </location>
    <ligand>
        <name>pyridoxal 5'-phosphate</name>
        <dbReference type="ChEBI" id="CHEBI:597326"/>
    </ligand>
</feature>
<evidence type="ECO:0000313" key="11">
    <source>
        <dbReference type="Proteomes" id="UP000388235"/>
    </source>
</evidence>
<dbReference type="UniPathway" id="UPA00078">
    <property type="reaction ID" value="UER00160"/>
</dbReference>
<organism evidence="10 11">
    <name type="scientific">Litorivicinus lipolyticus</name>
    <dbReference type="NCBI Taxonomy" id="418701"/>
    <lineage>
        <taxon>Bacteria</taxon>
        <taxon>Pseudomonadati</taxon>
        <taxon>Pseudomonadota</taxon>
        <taxon>Gammaproteobacteria</taxon>
        <taxon>Oceanospirillales</taxon>
        <taxon>Litorivicinaceae</taxon>
        <taxon>Litorivicinus</taxon>
    </lineage>
</organism>
<evidence type="ECO:0000256" key="1">
    <source>
        <dbReference type="ARBA" id="ARBA00001933"/>
    </source>
</evidence>
<dbReference type="PANTHER" id="PTHR42684">
    <property type="entry name" value="ADENOSYLMETHIONINE-8-AMINO-7-OXONONANOATE AMINOTRANSFERASE"/>
    <property type="match status" value="1"/>
</dbReference>
<dbReference type="GO" id="GO:0009102">
    <property type="term" value="P:biotin biosynthetic process"/>
    <property type="evidence" value="ECO:0007669"/>
    <property type="project" value="UniProtKB-UniRule"/>
</dbReference>
<feature type="site" description="Participates in the substrate recognition with KAPA and in a stacking interaction with the adenine ring of SAM" evidence="9">
    <location>
        <position position="9"/>
    </location>
</feature>
<dbReference type="Pfam" id="PF00202">
    <property type="entry name" value="Aminotran_3"/>
    <property type="match status" value="1"/>
</dbReference>
<evidence type="ECO:0000256" key="3">
    <source>
        <dbReference type="ARBA" id="ARBA00022576"/>
    </source>
</evidence>
<keyword evidence="6 9" id="KW-0093">Biotin biosynthesis</keyword>
<dbReference type="InterPro" id="IPR005814">
    <property type="entry name" value="Aminotrans_3"/>
</dbReference>
<dbReference type="Proteomes" id="UP000388235">
    <property type="component" value="Chromosome"/>
</dbReference>
<dbReference type="AlphaFoldDB" id="A0A5Q2QBP7"/>
<keyword evidence="9" id="KW-0963">Cytoplasm</keyword>
<feature type="modified residue" description="N6-(pyridoxal phosphate)lysine" evidence="9">
    <location>
        <position position="266"/>
    </location>
</feature>
<feature type="binding site" evidence="9">
    <location>
        <position position="266"/>
    </location>
    <ligand>
        <name>substrate</name>
    </ligand>
</feature>
<dbReference type="EC" id="2.6.1.62" evidence="9"/>
<comment type="similarity">
    <text evidence="9">Belongs to the class-III pyridoxal-phosphate-dependent aminotransferase family. BioA subfamily.</text>
</comment>
<dbReference type="RefSeq" id="WP_153714217.1">
    <property type="nucleotide sequence ID" value="NZ_CP045871.1"/>
</dbReference>
<sequence length="429" mass="46716">MSRKLWLPYAQMATAPALLSVANAQGVYLELADGRRLIDSISSWWSVIHGYAHPVINQAAKEQIDQFAHVMMCGLGNDPAEALAEALVRITPDPLQHVFFSDSGSTGVEVAMKMAVQYWFNQDQPKTRFMAFRGAYHGDTTACMSVGDPDEGMHSRFRGLAPQQIFAPMPPECGDCDLNCGHLAEVEALLAQHAHELAAVIIEPLVQCAGGFKMHSPAFLQRLRELTERYQTLLIFDEVATGFGRTGTMFALDQAGVCPDLLVLGKGLTCGYSAHAATLASRTVYAGFEGTDGGRAFMHGPTFMGNALACRIALAGLSLFADEGRLTEVGRIENQLTRSLSDFQVEGVVGTRVKGAIGVIEVDDPARLQGAQAYAMERGVWLRPFDRVLYTMPPYIITPPQMERVVHTMRGWCETEQFKRAVGAGAAVT</sequence>
<evidence type="ECO:0000256" key="6">
    <source>
        <dbReference type="ARBA" id="ARBA00022756"/>
    </source>
</evidence>
<feature type="binding site" evidence="9">
    <location>
        <begin position="104"/>
        <end position="105"/>
    </location>
    <ligand>
        <name>pyridoxal 5'-phosphate</name>
        <dbReference type="ChEBI" id="CHEBI:597326"/>
    </ligand>
</feature>